<feature type="transmembrane region" description="Helical" evidence="5">
    <location>
        <begin position="113"/>
        <end position="138"/>
    </location>
</feature>
<dbReference type="InterPro" id="IPR052951">
    <property type="entry name" value="Tellurite_res_ion_channel"/>
</dbReference>
<evidence type="ECO:0000256" key="2">
    <source>
        <dbReference type="ARBA" id="ARBA00022692"/>
    </source>
</evidence>
<feature type="transmembrane region" description="Helical" evidence="5">
    <location>
        <begin position="175"/>
        <end position="198"/>
    </location>
</feature>
<dbReference type="EMBL" id="JAFHKK010000007">
    <property type="protein sequence ID" value="MBN2964073.1"/>
    <property type="molecule type" value="Genomic_DNA"/>
</dbReference>
<dbReference type="CDD" id="cd09323">
    <property type="entry name" value="TDT_SLAC1_like"/>
    <property type="match status" value="1"/>
</dbReference>
<comment type="caution">
    <text evidence="6">The sequence shown here is derived from an EMBL/GenBank/DDBJ whole genome shotgun (WGS) entry which is preliminary data.</text>
</comment>
<feature type="transmembrane region" description="Helical" evidence="5">
    <location>
        <begin position="90"/>
        <end position="107"/>
    </location>
</feature>
<feature type="transmembrane region" description="Helical" evidence="5">
    <location>
        <begin position="210"/>
        <end position="227"/>
    </location>
</feature>
<dbReference type="PANTHER" id="PTHR37955">
    <property type="entry name" value="TELLURITE RESISTANCE PROTEIN TEHA"/>
    <property type="match status" value="1"/>
</dbReference>
<keyword evidence="4 5" id="KW-0472">Membrane</keyword>
<feature type="transmembrane region" description="Helical" evidence="5">
    <location>
        <begin position="233"/>
        <end position="253"/>
    </location>
</feature>
<evidence type="ECO:0000313" key="6">
    <source>
        <dbReference type="EMBL" id="MBN2964073.1"/>
    </source>
</evidence>
<dbReference type="Proteomes" id="UP000703590">
    <property type="component" value="Unassembled WGS sequence"/>
</dbReference>
<feature type="transmembrane region" description="Helical" evidence="5">
    <location>
        <begin position="44"/>
        <end position="69"/>
    </location>
</feature>
<feature type="transmembrane region" description="Helical" evidence="5">
    <location>
        <begin position="21"/>
        <end position="38"/>
    </location>
</feature>
<feature type="transmembrane region" description="Helical" evidence="5">
    <location>
        <begin position="265"/>
        <end position="285"/>
    </location>
</feature>
<protein>
    <submittedName>
        <fullName evidence="6">SLAC1 anion channel family protein</fullName>
    </submittedName>
</protein>
<gene>
    <name evidence="6" type="ORF">JWV37_04695</name>
</gene>
<reference evidence="6" key="1">
    <citation type="submission" date="2021-02" db="EMBL/GenBank/DDBJ databases">
        <title>Sulfurospirillum tamanensis sp. nov.</title>
        <authorList>
            <person name="Frolova A."/>
            <person name="Merkel A."/>
            <person name="Slobodkin A."/>
        </authorList>
    </citation>
    <scope>NUCLEOTIDE SEQUENCE</scope>
    <source>
        <strain evidence="6">T05b</strain>
    </source>
</reference>
<dbReference type="InterPro" id="IPR004695">
    <property type="entry name" value="SLAC1/Mae1/Ssu1/TehA"/>
</dbReference>
<keyword evidence="3 5" id="KW-1133">Transmembrane helix</keyword>
<comment type="subcellular location">
    <subcellularLocation>
        <location evidence="1">Membrane</location>
        <topology evidence="1">Multi-pass membrane protein</topology>
    </subcellularLocation>
</comment>
<evidence type="ECO:0000256" key="4">
    <source>
        <dbReference type="ARBA" id="ARBA00023136"/>
    </source>
</evidence>
<name>A0ABS2WRP7_9BACT</name>
<sequence>MLPKKRGVFVEAQTRIGHFPIMMFAIVMGMGGLSLMYLKAGEILGFPAFLGQGLLVVSTAIFLFIGALYSLKALRYFDAVRHEFAHPVRINFFSAISISMLMLAIGYKELSPAISALFWYSGTLLHLFLTLHTIAFWINHNQQLDHSSPAWFIPIVGNVLVPLGGVGFVPTGALFYFLSIGLFFWVVLFSIVLNRIIFHNQLATKFMPTLFILIAPPAVGFLSYLKLTHSLDTFALMLYNLGLFFTLLIAFMYKNFVKIKFFISWWAFIFPLAAMAISTMVLYSLTKEQGVLYLAYILIATTTIIVGIVIYQTLLHVKRGEICVQE</sequence>
<dbReference type="InterPro" id="IPR038665">
    <property type="entry name" value="Voltage-dep_anion_channel_sf"/>
</dbReference>
<evidence type="ECO:0000256" key="5">
    <source>
        <dbReference type="SAM" id="Phobius"/>
    </source>
</evidence>
<dbReference type="PANTHER" id="PTHR37955:SF1">
    <property type="entry name" value="DEP DOMAIN-CONTAINING PROTEIN"/>
    <property type="match status" value="1"/>
</dbReference>
<accession>A0ABS2WRP7</accession>
<evidence type="ECO:0000256" key="3">
    <source>
        <dbReference type="ARBA" id="ARBA00022989"/>
    </source>
</evidence>
<proteinExistence type="predicted"/>
<dbReference type="Pfam" id="PF03595">
    <property type="entry name" value="SLAC1"/>
    <property type="match status" value="1"/>
</dbReference>
<keyword evidence="7" id="KW-1185">Reference proteome</keyword>
<evidence type="ECO:0000313" key="7">
    <source>
        <dbReference type="Proteomes" id="UP000703590"/>
    </source>
</evidence>
<reference evidence="6" key="2">
    <citation type="submission" date="2021-02" db="EMBL/GenBank/DDBJ databases">
        <authorList>
            <person name="Merkel A.Y."/>
        </authorList>
    </citation>
    <scope>NUCLEOTIDE SEQUENCE</scope>
    <source>
        <strain evidence="6">T05b</strain>
    </source>
</reference>
<feature type="transmembrane region" description="Helical" evidence="5">
    <location>
        <begin position="291"/>
        <end position="311"/>
    </location>
</feature>
<keyword evidence="2 5" id="KW-0812">Transmembrane</keyword>
<organism evidence="6 7">
    <name type="scientific">Sulfurospirillum tamanense</name>
    <dbReference type="NCBI Taxonomy" id="2813362"/>
    <lineage>
        <taxon>Bacteria</taxon>
        <taxon>Pseudomonadati</taxon>
        <taxon>Campylobacterota</taxon>
        <taxon>Epsilonproteobacteria</taxon>
        <taxon>Campylobacterales</taxon>
        <taxon>Sulfurospirillaceae</taxon>
        <taxon>Sulfurospirillum</taxon>
    </lineage>
</organism>
<dbReference type="Gene3D" id="1.50.10.150">
    <property type="entry name" value="Voltage-dependent anion channel"/>
    <property type="match status" value="1"/>
</dbReference>
<evidence type="ECO:0000256" key="1">
    <source>
        <dbReference type="ARBA" id="ARBA00004141"/>
    </source>
</evidence>
<feature type="transmembrane region" description="Helical" evidence="5">
    <location>
        <begin position="150"/>
        <end position="169"/>
    </location>
</feature>